<dbReference type="EMBL" id="LACI01002629">
    <property type="protein sequence ID" value="KJU81613.1"/>
    <property type="molecule type" value="Genomic_DNA"/>
</dbReference>
<evidence type="ECO:0000256" key="1">
    <source>
        <dbReference type="SAM" id="Phobius"/>
    </source>
</evidence>
<feature type="transmembrane region" description="Helical" evidence="1">
    <location>
        <begin position="109"/>
        <end position="128"/>
    </location>
</feature>
<evidence type="ECO:0000313" key="3">
    <source>
        <dbReference type="Proteomes" id="UP000033423"/>
    </source>
</evidence>
<keyword evidence="3" id="KW-1185">Reference proteome</keyword>
<feature type="transmembrane region" description="Helical" evidence="1">
    <location>
        <begin position="13"/>
        <end position="33"/>
    </location>
</feature>
<dbReference type="AlphaFoldDB" id="A0A0F3GLN6"/>
<feature type="transmembrane region" description="Helical" evidence="1">
    <location>
        <begin position="80"/>
        <end position="97"/>
    </location>
</feature>
<sequence>MIRKKEEFMMDHIVAQIGFYIGAFVLTFITGRISQYLLKKIVRETVSDKQVISLAYATALCVEIFVAVSLIGNFSLTRALISYAPAAIVLTIAEILRIESKKKGKPSNLLVAGVIGVFFVGIVIIGLFQDKTTQSTNLNKTGMVHKG</sequence>
<feature type="transmembrane region" description="Helical" evidence="1">
    <location>
        <begin position="54"/>
        <end position="74"/>
    </location>
</feature>
<keyword evidence="1" id="KW-0472">Membrane</keyword>
<accession>A0A0F3GLN6</accession>
<protein>
    <submittedName>
        <fullName evidence="2">Membrane protein</fullName>
    </submittedName>
</protein>
<keyword evidence="1" id="KW-0812">Transmembrane</keyword>
<keyword evidence="1" id="KW-1133">Transmembrane helix</keyword>
<organism evidence="2 3">
    <name type="scientific">Candidatus Magnetobacterium bavaricum</name>
    <dbReference type="NCBI Taxonomy" id="29290"/>
    <lineage>
        <taxon>Bacteria</taxon>
        <taxon>Pseudomonadati</taxon>
        <taxon>Nitrospirota</taxon>
        <taxon>Thermodesulfovibrionia</taxon>
        <taxon>Thermodesulfovibrionales</taxon>
        <taxon>Candidatus Magnetobacteriaceae</taxon>
        <taxon>Candidatus Magnetobacterium</taxon>
    </lineage>
</organism>
<reference evidence="2 3" key="1">
    <citation type="submission" date="2015-02" db="EMBL/GenBank/DDBJ databases">
        <title>Single-cell genomics of uncultivated deep-branching MTB reveals a conserved set of magnetosome genes.</title>
        <authorList>
            <person name="Kolinko S."/>
            <person name="Richter M."/>
            <person name="Glockner F.O."/>
            <person name="Brachmann A."/>
            <person name="Schuler D."/>
        </authorList>
    </citation>
    <scope>NUCLEOTIDE SEQUENCE [LARGE SCALE GENOMIC DNA]</scope>
    <source>
        <strain evidence="2">TM-1</strain>
    </source>
</reference>
<gene>
    <name evidence="2" type="ORF">MBAV_006194</name>
</gene>
<comment type="caution">
    <text evidence="2">The sequence shown here is derived from an EMBL/GenBank/DDBJ whole genome shotgun (WGS) entry which is preliminary data.</text>
</comment>
<evidence type="ECO:0000313" key="2">
    <source>
        <dbReference type="EMBL" id="KJU81613.1"/>
    </source>
</evidence>
<name>A0A0F3GLN6_9BACT</name>
<proteinExistence type="predicted"/>
<dbReference type="Proteomes" id="UP000033423">
    <property type="component" value="Unassembled WGS sequence"/>
</dbReference>